<reference evidence="1" key="1">
    <citation type="submission" date="2023-03" db="EMBL/GenBank/DDBJ databases">
        <title>Massive genome expansion in bonnet fungi (Mycena s.s.) driven by repeated elements and novel gene families across ecological guilds.</title>
        <authorList>
            <consortium name="Lawrence Berkeley National Laboratory"/>
            <person name="Harder C.B."/>
            <person name="Miyauchi S."/>
            <person name="Viragh M."/>
            <person name="Kuo A."/>
            <person name="Thoen E."/>
            <person name="Andreopoulos B."/>
            <person name="Lu D."/>
            <person name="Skrede I."/>
            <person name="Drula E."/>
            <person name="Henrissat B."/>
            <person name="Morin E."/>
            <person name="Kohler A."/>
            <person name="Barry K."/>
            <person name="LaButti K."/>
            <person name="Morin E."/>
            <person name="Salamov A."/>
            <person name="Lipzen A."/>
            <person name="Mereny Z."/>
            <person name="Hegedus B."/>
            <person name="Baldrian P."/>
            <person name="Stursova M."/>
            <person name="Weitz H."/>
            <person name="Taylor A."/>
            <person name="Grigoriev I.V."/>
            <person name="Nagy L.G."/>
            <person name="Martin F."/>
            <person name="Kauserud H."/>
        </authorList>
    </citation>
    <scope>NUCLEOTIDE SEQUENCE</scope>
    <source>
        <strain evidence="1">9284</strain>
    </source>
</reference>
<accession>A0AAD7BH63</accession>
<evidence type="ECO:0000313" key="2">
    <source>
        <dbReference type="Proteomes" id="UP001221142"/>
    </source>
</evidence>
<dbReference type="InterPro" id="IPR011009">
    <property type="entry name" value="Kinase-like_dom_sf"/>
</dbReference>
<dbReference type="EMBL" id="JARKIF010000016">
    <property type="protein sequence ID" value="KAJ7621083.1"/>
    <property type="molecule type" value="Genomic_DNA"/>
</dbReference>
<dbReference type="SUPFAM" id="SSF56112">
    <property type="entry name" value="Protein kinase-like (PK-like)"/>
    <property type="match status" value="1"/>
</dbReference>
<dbReference type="Proteomes" id="UP001221142">
    <property type="component" value="Unassembled WGS sequence"/>
</dbReference>
<organism evidence="1 2">
    <name type="scientific">Roridomyces roridus</name>
    <dbReference type="NCBI Taxonomy" id="1738132"/>
    <lineage>
        <taxon>Eukaryota</taxon>
        <taxon>Fungi</taxon>
        <taxon>Dikarya</taxon>
        <taxon>Basidiomycota</taxon>
        <taxon>Agaricomycotina</taxon>
        <taxon>Agaricomycetes</taxon>
        <taxon>Agaricomycetidae</taxon>
        <taxon>Agaricales</taxon>
        <taxon>Marasmiineae</taxon>
        <taxon>Mycenaceae</taxon>
        <taxon>Roridomyces</taxon>
    </lineage>
</organism>
<evidence type="ECO:0000313" key="1">
    <source>
        <dbReference type="EMBL" id="KAJ7621083.1"/>
    </source>
</evidence>
<name>A0AAD7BH63_9AGAR</name>
<keyword evidence="2" id="KW-1185">Reference proteome</keyword>
<protein>
    <recommendedName>
        <fullName evidence="3">Protein kinase domain-containing protein</fullName>
    </recommendedName>
</protein>
<gene>
    <name evidence="1" type="ORF">FB45DRAFT_838809</name>
</gene>
<sequence length="204" mass="22977">MSTLQLIWDSKTTYELWSWDPNNNSQHFTAQLVRPLAERVHLVRVGPRGAPPSNVVAAKIATGKDAVKDMQREFGLYENELKELQGNLVPICYGFWTTKVNGRHLGCLLLEYCSGPPGDRQTQQLHLRFDRAAYALHSAGVLHGDLRDGHFVAMGLDSRILDFSTAVPHICTTDLAQRAEGRSRHTPCRCPELASLEFRTYGRY</sequence>
<comment type="caution">
    <text evidence="1">The sequence shown here is derived from an EMBL/GenBank/DDBJ whole genome shotgun (WGS) entry which is preliminary data.</text>
</comment>
<evidence type="ECO:0008006" key="3">
    <source>
        <dbReference type="Google" id="ProtNLM"/>
    </source>
</evidence>
<dbReference type="AlphaFoldDB" id="A0AAD7BH63"/>
<proteinExistence type="predicted"/>